<feature type="chain" id="PRO_5039101669" evidence="7">
    <location>
        <begin position="23"/>
        <end position="512"/>
    </location>
</feature>
<reference evidence="8 9" key="1">
    <citation type="submission" date="2019-10" db="EMBL/GenBank/DDBJ databases">
        <title>Gracilibacillus sp. nov. isolated from rice seeds.</title>
        <authorList>
            <person name="He S."/>
        </authorList>
    </citation>
    <scope>NUCLEOTIDE SEQUENCE [LARGE SCALE GENOMIC DNA]</scope>
    <source>
        <strain evidence="8 9">TD8</strain>
    </source>
</reference>
<dbReference type="RefSeq" id="WP_153405296.1">
    <property type="nucleotide sequence ID" value="NZ_ML762436.1"/>
</dbReference>
<dbReference type="OrthoDB" id="9787283at2"/>
<name>A0A7C8KP27_9BACI</name>
<feature type="region of interest" description="Disordered" evidence="6">
    <location>
        <begin position="27"/>
        <end position="52"/>
    </location>
</feature>
<dbReference type="PROSITE" id="PS51257">
    <property type="entry name" value="PROKAR_LIPOPROTEIN"/>
    <property type="match status" value="1"/>
</dbReference>
<comment type="caution">
    <text evidence="8">The sequence shown here is derived from an EMBL/GenBank/DDBJ whole genome shotgun (WGS) entry which is preliminary data.</text>
</comment>
<sequence length="512" mass="58301">MRKFKNIFILFFLLTLSAILFACSDNESASQDDSSNNSTPETESTSTNEEPQEITMMFNLHVPEVPDKRLEELLEEATNTKLDIRWVPDNNYAENLNTAIATNNLPDVFLLKDVTLDQQKEAVRDDQYWEIGPYLEEFPNLSKLNPDILKNTSIDGKIYTLYAGRPLSRQGLIYRKDWADNLGLETPTNLEELYEMMRAFTEDDPDGNGKDDTIGLTDREILGTFENFATWHGAPNMWGEKDGELLPQFMFPEYREAMDYFKSLFDNGYINKDAPVTSKTDQQELLKNGTAGVYIGTMGDVEPMHKDAVAINPDVVFDVHNHIEGADGEYRTRSIPGYGSMLIFPKASIESEEELRGILGFFDYLMSPEGSNLLIWGVEGEHYEVIDGKAQVIEENKENYDREIRPYTPLEIGEPASNGRYTGHFEYEPRAKAEELYEDNNNYLVHDPTAALDSPTWADTSETLSQIMEDATYQYFLGQIDSAGFDAAIEKWKEAGGAKVMEEYNEQWQAQQ</sequence>
<dbReference type="AlphaFoldDB" id="A0A7C8KP27"/>
<evidence type="ECO:0000313" key="8">
    <source>
        <dbReference type="EMBL" id="KAB8129523.1"/>
    </source>
</evidence>
<evidence type="ECO:0000256" key="3">
    <source>
        <dbReference type="ARBA" id="ARBA00023136"/>
    </source>
</evidence>
<evidence type="ECO:0000256" key="5">
    <source>
        <dbReference type="ARBA" id="ARBA00023288"/>
    </source>
</evidence>
<dbReference type="PANTHER" id="PTHR43649">
    <property type="entry name" value="ARABINOSE-BINDING PROTEIN-RELATED"/>
    <property type="match status" value="1"/>
</dbReference>
<feature type="compositionally biased region" description="Low complexity" evidence="6">
    <location>
        <begin position="34"/>
        <end position="49"/>
    </location>
</feature>
<evidence type="ECO:0000256" key="4">
    <source>
        <dbReference type="ARBA" id="ARBA00023139"/>
    </source>
</evidence>
<evidence type="ECO:0000256" key="6">
    <source>
        <dbReference type="SAM" id="MobiDB-lite"/>
    </source>
</evidence>
<proteinExistence type="predicted"/>
<dbReference type="PANTHER" id="PTHR43649:SF33">
    <property type="entry name" value="POLYGALACTURONAN_RHAMNOGALACTURONAN-BINDING PROTEIN YTCQ"/>
    <property type="match status" value="1"/>
</dbReference>
<dbReference type="Gene3D" id="3.40.190.10">
    <property type="entry name" value="Periplasmic binding protein-like II"/>
    <property type="match status" value="2"/>
</dbReference>
<evidence type="ECO:0000256" key="2">
    <source>
        <dbReference type="ARBA" id="ARBA00022729"/>
    </source>
</evidence>
<accession>A0A7C8KP27</accession>
<gene>
    <name evidence="8" type="ORF">F9U64_15000</name>
</gene>
<dbReference type="InterPro" id="IPR006059">
    <property type="entry name" value="SBP"/>
</dbReference>
<dbReference type="InterPro" id="IPR050490">
    <property type="entry name" value="Bact_solute-bd_prot1"/>
</dbReference>
<keyword evidence="2 7" id="KW-0732">Signal</keyword>
<dbReference type="SUPFAM" id="SSF53850">
    <property type="entry name" value="Periplasmic binding protein-like II"/>
    <property type="match status" value="1"/>
</dbReference>
<keyword evidence="4" id="KW-0564">Palmitate</keyword>
<keyword evidence="5" id="KW-0449">Lipoprotein</keyword>
<dbReference type="EMBL" id="WEID01000075">
    <property type="protein sequence ID" value="KAB8129523.1"/>
    <property type="molecule type" value="Genomic_DNA"/>
</dbReference>
<keyword evidence="3" id="KW-0472">Membrane</keyword>
<organism evidence="8 9">
    <name type="scientific">Gracilibacillus oryzae</name>
    <dbReference type="NCBI Taxonomy" id="1672701"/>
    <lineage>
        <taxon>Bacteria</taxon>
        <taxon>Bacillati</taxon>
        <taxon>Bacillota</taxon>
        <taxon>Bacilli</taxon>
        <taxon>Bacillales</taxon>
        <taxon>Bacillaceae</taxon>
        <taxon>Gracilibacillus</taxon>
    </lineage>
</organism>
<protein>
    <submittedName>
        <fullName evidence="8">Extracellular solute-binding protein</fullName>
    </submittedName>
</protein>
<evidence type="ECO:0000256" key="1">
    <source>
        <dbReference type="ARBA" id="ARBA00022475"/>
    </source>
</evidence>
<evidence type="ECO:0000256" key="7">
    <source>
        <dbReference type="SAM" id="SignalP"/>
    </source>
</evidence>
<keyword evidence="9" id="KW-1185">Reference proteome</keyword>
<dbReference type="Pfam" id="PF01547">
    <property type="entry name" value="SBP_bac_1"/>
    <property type="match status" value="1"/>
</dbReference>
<dbReference type="CDD" id="cd13580">
    <property type="entry name" value="PBP2_AlgQ_like_1"/>
    <property type="match status" value="1"/>
</dbReference>
<keyword evidence="1" id="KW-1003">Cell membrane</keyword>
<feature type="signal peptide" evidence="7">
    <location>
        <begin position="1"/>
        <end position="22"/>
    </location>
</feature>
<dbReference type="Proteomes" id="UP000480246">
    <property type="component" value="Unassembled WGS sequence"/>
</dbReference>
<evidence type="ECO:0000313" key="9">
    <source>
        <dbReference type="Proteomes" id="UP000480246"/>
    </source>
</evidence>